<keyword evidence="5 8" id="KW-0812">Transmembrane</keyword>
<sequence length="351" mass="38289">MAHFALSFFGVVAGFRWLELICGTGPKGFDDSFKNFVIYFASPAEVLFDEKGQLKASRDGLVSEVLLRIAKHMLIGTFVLSLGRATDFSPFLSGRDPAAMPFLGFPLALPAVYLQTLFAYCTLATAMLMHRLPAALAGIETVDPMQNPLLCSVSLRDFWGRRWNLVVHRLMKRSFFLPLAGLSPRLGGFLAFLMSGLFHEYMWLAVNWHQRDSYVPGLCLVFFLVQFILCALESALAPTALGQQLAALPQPLRTVLTTCVILPFGPLFLQGIHSMGVENSHQGQTFSLVWADCADSRAVSGNPPLDWVMCATVGLIAAAHGLCRTRTARASGVPSRKNVSIVAVDSTCEGA</sequence>
<comment type="pathway">
    <text evidence="2">Secondary metabolite biosynthesis.</text>
</comment>
<feature type="domain" description="Wax synthase" evidence="9">
    <location>
        <begin position="144"/>
        <end position="219"/>
    </location>
</feature>
<evidence type="ECO:0000256" key="4">
    <source>
        <dbReference type="ARBA" id="ARBA00022679"/>
    </source>
</evidence>
<comment type="similarity">
    <text evidence="3">Belongs to the wax synthase family.</text>
</comment>
<keyword evidence="4" id="KW-0808">Transferase</keyword>
<evidence type="ECO:0000256" key="6">
    <source>
        <dbReference type="ARBA" id="ARBA00022989"/>
    </source>
</evidence>
<dbReference type="PANTHER" id="PTHR31595:SF57">
    <property type="entry name" value="OS04G0481900 PROTEIN"/>
    <property type="match status" value="1"/>
</dbReference>
<evidence type="ECO:0000259" key="9">
    <source>
        <dbReference type="Pfam" id="PF13813"/>
    </source>
</evidence>
<keyword evidence="6 8" id="KW-1133">Transmembrane helix</keyword>
<keyword evidence="7 8" id="KW-0472">Membrane</keyword>
<dbReference type="InterPro" id="IPR032805">
    <property type="entry name" value="Wax_synthase_dom"/>
</dbReference>
<reference evidence="10 11" key="1">
    <citation type="submission" date="2024-02" db="EMBL/GenBank/DDBJ databases">
        <authorList>
            <person name="Chen Y."/>
            <person name="Shah S."/>
            <person name="Dougan E. K."/>
            <person name="Thang M."/>
            <person name="Chan C."/>
        </authorList>
    </citation>
    <scope>NUCLEOTIDE SEQUENCE [LARGE SCALE GENOMIC DNA]</scope>
</reference>
<dbReference type="EMBL" id="CAXAMM010021079">
    <property type="protein sequence ID" value="CAK9049215.1"/>
    <property type="molecule type" value="Genomic_DNA"/>
</dbReference>
<evidence type="ECO:0000256" key="5">
    <source>
        <dbReference type="ARBA" id="ARBA00022692"/>
    </source>
</evidence>
<dbReference type="PANTHER" id="PTHR31595">
    <property type="entry name" value="LONG-CHAIN-ALCOHOL O-FATTY-ACYLTRANSFERASE 3-RELATED"/>
    <property type="match status" value="1"/>
</dbReference>
<feature type="transmembrane region" description="Helical" evidence="8">
    <location>
        <begin position="214"/>
        <end position="232"/>
    </location>
</feature>
<evidence type="ECO:0000256" key="2">
    <source>
        <dbReference type="ARBA" id="ARBA00005179"/>
    </source>
</evidence>
<organism evidence="10 11">
    <name type="scientific">Durusdinium trenchii</name>
    <dbReference type="NCBI Taxonomy" id="1381693"/>
    <lineage>
        <taxon>Eukaryota</taxon>
        <taxon>Sar</taxon>
        <taxon>Alveolata</taxon>
        <taxon>Dinophyceae</taxon>
        <taxon>Suessiales</taxon>
        <taxon>Symbiodiniaceae</taxon>
        <taxon>Durusdinium</taxon>
    </lineage>
</organism>
<evidence type="ECO:0000256" key="7">
    <source>
        <dbReference type="ARBA" id="ARBA00023136"/>
    </source>
</evidence>
<dbReference type="Proteomes" id="UP001642464">
    <property type="component" value="Unassembled WGS sequence"/>
</dbReference>
<evidence type="ECO:0000313" key="11">
    <source>
        <dbReference type="Proteomes" id="UP001642464"/>
    </source>
</evidence>
<comment type="subcellular location">
    <subcellularLocation>
        <location evidence="1">Membrane</location>
        <topology evidence="1">Multi-pass membrane protein</topology>
    </subcellularLocation>
</comment>
<gene>
    <name evidence="10" type="ORF">SCF082_LOCUS27295</name>
</gene>
<evidence type="ECO:0000256" key="3">
    <source>
        <dbReference type="ARBA" id="ARBA00007282"/>
    </source>
</evidence>
<keyword evidence="11" id="KW-1185">Reference proteome</keyword>
<evidence type="ECO:0000256" key="8">
    <source>
        <dbReference type="SAM" id="Phobius"/>
    </source>
</evidence>
<evidence type="ECO:0000313" key="10">
    <source>
        <dbReference type="EMBL" id="CAK9049215.1"/>
    </source>
</evidence>
<feature type="transmembrane region" description="Helical" evidence="8">
    <location>
        <begin position="103"/>
        <end position="123"/>
    </location>
</feature>
<name>A0ABP0MCL9_9DINO</name>
<comment type="caution">
    <text evidence="10">The sequence shown here is derived from an EMBL/GenBank/DDBJ whole genome shotgun (WGS) entry which is preliminary data.</text>
</comment>
<evidence type="ECO:0000256" key="1">
    <source>
        <dbReference type="ARBA" id="ARBA00004141"/>
    </source>
</evidence>
<dbReference type="InterPro" id="IPR044851">
    <property type="entry name" value="Wax_synthase"/>
</dbReference>
<protein>
    <submittedName>
        <fullName evidence="10">Probable long-chain-alcohol O-fatty-acyltransferase 4 (Wax synthase 4)</fullName>
    </submittedName>
</protein>
<accession>A0ABP0MCL9</accession>
<dbReference type="Pfam" id="PF13813">
    <property type="entry name" value="MBOAT_2"/>
    <property type="match status" value="1"/>
</dbReference>
<proteinExistence type="inferred from homology"/>
<feature type="transmembrane region" description="Helical" evidence="8">
    <location>
        <begin position="175"/>
        <end position="194"/>
    </location>
</feature>